<dbReference type="Gene3D" id="3.40.190.10">
    <property type="entry name" value="Periplasmic binding protein-like II"/>
    <property type="match status" value="2"/>
</dbReference>
<comment type="subcellular location">
    <subcellularLocation>
        <location evidence="1">Periplasm</location>
    </subcellularLocation>
</comment>
<comment type="similarity">
    <text evidence="2">Belongs to the bacterial solute-binding protein 1 family.</text>
</comment>
<reference evidence="4 5" key="2">
    <citation type="journal article" date="2010" name="J. Bacteriol.">
        <title>Genome sequence of the polysaccharide-degrading, thermophilic anaerobe Spirochaeta thermophila DSM 6192.</title>
        <authorList>
            <person name="Angelov A."/>
            <person name="Liebl S."/>
            <person name="Ballschmiter M."/>
            <person name="Bomeke M."/>
            <person name="Lehmann R."/>
            <person name="Liesegang H."/>
            <person name="Daniel R."/>
            <person name="Liebl W."/>
        </authorList>
    </citation>
    <scope>NUCLEOTIDE SEQUENCE [LARGE SCALE GENOMIC DNA]</scope>
    <source>
        <strain evidence="5">ATCC 49972 / DSM 6192 / RI 19.B1</strain>
    </source>
</reference>
<dbReference type="InterPro" id="IPR050490">
    <property type="entry name" value="Bact_solute-bd_prot1"/>
</dbReference>
<name>E0RS11_WINT6</name>
<feature type="chain" id="PRO_5003139720" evidence="3">
    <location>
        <begin position="22"/>
        <end position="553"/>
    </location>
</feature>
<dbReference type="InterPro" id="IPR006059">
    <property type="entry name" value="SBP"/>
</dbReference>
<reference key="1">
    <citation type="submission" date="2009-08" db="EMBL/GenBank/DDBJ databases">
        <title>The genome sequence of Spirochaeta thermophila DSM6192.</title>
        <authorList>
            <person name="Angelov A."/>
            <person name="Mientus M."/>
            <person name="Wittenberg S."/>
            <person name="Lehmann R."/>
            <person name="Liesegang H."/>
            <person name="Daniel R."/>
            <person name="Liebl W."/>
        </authorList>
    </citation>
    <scope>NUCLEOTIDE SEQUENCE</scope>
    <source>
        <strain>DSM 6192</strain>
    </source>
</reference>
<keyword evidence="3" id="KW-0732">Signal</keyword>
<dbReference type="PANTHER" id="PTHR43649:SF12">
    <property type="entry name" value="DIACETYLCHITOBIOSE BINDING PROTEIN DASA"/>
    <property type="match status" value="1"/>
</dbReference>
<dbReference type="GO" id="GO:0042597">
    <property type="term" value="C:periplasmic space"/>
    <property type="evidence" value="ECO:0007669"/>
    <property type="project" value="UniProtKB-SubCell"/>
</dbReference>
<dbReference type="Pfam" id="PF01547">
    <property type="entry name" value="SBP_bac_1"/>
    <property type="match status" value="1"/>
</dbReference>
<dbReference type="Proteomes" id="UP000001296">
    <property type="component" value="Chromosome"/>
</dbReference>
<organism evidence="4 5">
    <name type="scientific">Winmispira thermophila (strain ATCC 49972 / DSM 6192 / RI 19.B1)</name>
    <name type="common">Spirochaeta thermophila</name>
    <dbReference type="NCBI Taxonomy" id="665571"/>
    <lineage>
        <taxon>Bacteria</taxon>
        <taxon>Pseudomonadati</taxon>
        <taxon>Spirochaetota</taxon>
        <taxon>Spirochaetia</taxon>
        <taxon>Winmispirales</taxon>
        <taxon>Winmispiraceae</taxon>
        <taxon>Winmispira</taxon>
    </lineage>
</organism>
<dbReference type="SUPFAM" id="SSF53850">
    <property type="entry name" value="Periplasmic binding protein-like II"/>
    <property type="match status" value="1"/>
</dbReference>
<dbReference type="eggNOG" id="COG1653">
    <property type="taxonomic scope" value="Bacteria"/>
</dbReference>
<gene>
    <name evidence="4" type="ordered locus">STHERM_c08490</name>
</gene>
<dbReference type="PaxDb" id="665571-STHERM_c08490"/>
<dbReference type="HOGENOM" id="CLU_021021_2_0_12"/>
<proteinExistence type="inferred from homology"/>
<dbReference type="EMBL" id="CP001698">
    <property type="protein sequence ID" value="ADN01798.1"/>
    <property type="molecule type" value="Genomic_DNA"/>
</dbReference>
<dbReference type="KEGG" id="sta:STHERM_c08490"/>
<evidence type="ECO:0000313" key="4">
    <source>
        <dbReference type="EMBL" id="ADN01798.1"/>
    </source>
</evidence>
<sequence length="553" mass="62724">MRHRIVSIALLLLLAVAVLPAAGQGERQAAQKVKITPPGELPIVEEPVTLSVFIPSVGFIQDMKTNPMAQWVEQETNVKIEWIETSKVDARTKLSVILASGDYPDIIFGCTDSALSKQDVYRYARQGLFLPLTDLIESQGYFIKELFEAEPWVKDAITYPDGEIYSLPAVFTDDYHMTMRQKFWINKAWLDRLGLKMPTTIDEFYAVMKAFKEKDANGNGDPNDEIPMTGAKRHLEDLAMWIMNAFIPAGGQDDSGDALLNCYEFIIDGKVVFTANKPEFREGLRFLRKLYQEGLFDVAALTQDRSQVKPLIEGKVNRIGGYASHHPANMCSLSGDPAAPMHQFTALPPIKGPQGKAHTPWFIDAVIRPVEFVMTNNCEYPEVAFRWADHFYRLETALHDKGVEGVHWAKVDPSENLVAINGEPAKYKYLKPLTPDDNAQINMGPGWTRNLKNEFAKSEGFSYEELLYNATLLYEPYKVRRYPYATASIAEENLTEFIDLRRTIHTYVGEAIDRFIVGDLDVEKDWDAYLKELESLGLPRFMEILEEGYYTSK</sequence>
<evidence type="ECO:0000256" key="3">
    <source>
        <dbReference type="SAM" id="SignalP"/>
    </source>
</evidence>
<evidence type="ECO:0000313" key="5">
    <source>
        <dbReference type="Proteomes" id="UP000001296"/>
    </source>
</evidence>
<evidence type="ECO:0000256" key="1">
    <source>
        <dbReference type="ARBA" id="ARBA00004418"/>
    </source>
</evidence>
<dbReference type="AlphaFoldDB" id="E0RS11"/>
<dbReference type="PANTHER" id="PTHR43649">
    <property type="entry name" value="ARABINOSE-BINDING PROTEIN-RELATED"/>
    <property type="match status" value="1"/>
</dbReference>
<feature type="signal peptide" evidence="3">
    <location>
        <begin position="1"/>
        <end position="21"/>
    </location>
</feature>
<dbReference type="RefSeq" id="WP_013313639.1">
    <property type="nucleotide sequence ID" value="NC_014484.1"/>
</dbReference>
<evidence type="ECO:0000256" key="2">
    <source>
        <dbReference type="ARBA" id="ARBA00008520"/>
    </source>
</evidence>
<accession>E0RS11</accession>
<protein>
    <submittedName>
        <fullName evidence="4">Extracellular solute-binding protein family 1</fullName>
    </submittedName>
</protein>